<accession>A0A0K8J3T4</accession>
<keyword evidence="1" id="KW-0812">Transmembrane</keyword>
<keyword evidence="1" id="KW-1133">Transmembrane helix</keyword>
<proteinExistence type="predicted"/>
<evidence type="ECO:0000256" key="1">
    <source>
        <dbReference type="SAM" id="Phobius"/>
    </source>
</evidence>
<protein>
    <submittedName>
        <fullName evidence="2">Putative secreted protein</fullName>
    </submittedName>
</protein>
<evidence type="ECO:0000313" key="3">
    <source>
        <dbReference type="Proteomes" id="UP000196053"/>
    </source>
</evidence>
<keyword evidence="1" id="KW-0472">Membrane</keyword>
<dbReference type="OrthoDB" id="2085884at2"/>
<reference evidence="3" key="1">
    <citation type="submission" date="2015-09" db="EMBL/GenBank/DDBJ databases">
        <authorList>
            <person name="Wibberg D."/>
        </authorList>
    </citation>
    <scope>NUCLEOTIDE SEQUENCE [LARGE SCALE GENOMIC DNA]</scope>
    <source>
        <strain evidence="3">SD1D</strain>
    </source>
</reference>
<dbReference type="Proteomes" id="UP000196053">
    <property type="component" value="Chromosome I"/>
</dbReference>
<dbReference type="EMBL" id="LN879430">
    <property type="protein sequence ID" value="CUH92029.1"/>
    <property type="molecule type" value="Genomic_DNA"/>
</dbReference>
<feature type="transmembrane region" description="Helical" evidence="1">
    <location>
        <begin position="12"/>
        <end position="30"/>
    </location>
</feature>
<keyword evidence="3" id="KW-1185">Reference proteome</keyword>
<evidence type="ECO:0000313" key="2">
    <source>
        <dbReference type="EMBL" id="CUH92029.1"/>
    </source>
</evidence>
<gene>
    <name evidence="2" type="ORF">SD1D_0477</name>
</gene>
<dbReference type="AlphaFoldDB" id="A0A0K8J3T4"/>
<sequence>MKAGKCRKIIKLITVTTSLVTFISAVFNFIPRSYLKYKYEINADRIKDGADGPTSVYISAKPNSNFIPFICAILSLLGIIYLTSSKSKYKQNKVKI</sequence>
<dbReference type="KEGG" id="hsd:SD1D_0477"/>
<organism evidence="2 3">
    <name type="scientific">Herbinix luporum</name>
    <dbReference type="NCBI Taxonomy" id="1679721"/>
    <lineage>
        <taxon>Bacteria</taxon>
        <taxon>Bacillati</taxon>
        <taxon>Bacillota</taxon>
        <taxon>Clostridia</taxon>
        <taxon>Lachnospirales</taxon>
        <taxon>Lachnospiraceae</taxon>
        <taxon>Herbinix</taxon>
    </lineage>
</organism>
<dbReference type="RefSeq" id="WP_058257439.1">
    <property type="nucleotide sequence ID" value="NZ_DUPS01000021.1"/>
</dbReference>
<feature type="transmembrane region" description="Helical" evidence="1">
    <location>
        <begin position="66"/>
        <end position="83"/>
    </location>
</feature>
<name>A0A0K8J3T4_9FIRM</name>